<protein>
    <submittedName>
        <fullName evidence="7">Deoxyribonuclease-1-like</fullName>
    </submittedName>
</protein>
<organism evidence="6 7">
    <name type="scientific">Saccoglossus kowalevskii</name>
    <name type="common">Acorn worm</name>
    <dbReference type="NCBI Taxonomy" id="10224"/>
    <lineage>
        <taxon>Eukaryota</taxon>
        <taxon>Metazoa</taxon>
        <taxon>Hemichordata</taxon>
        <taxon>Enteropneusta</taxon>
        <taxon>Harrimaniidae</taxon>
        <taxon>Saccoglossus</taxon>
    </lineage>
</organism>
<dbReference type="Pfam" id="PF03372">
    <property type="entry name" value="Exo_endo_phos"/>
    <property type="match status" value="1"/>
</dbReference>
<dbReference type="SUPFAM" id="SSF56219">
    <property type="entry name" value="DNase I-like"/>
    <property type="match status" value="1"/>
</dbReference>
<feature type="chain" id="PRO_5046176891" evidence="4">
    <location>
        <begin position="23"/>
        <end position="443"/>
    </location>
</feature>
<keyword evidence="3" id="KW-0378">Hydrolase</keyword>
<keyword evidence="6" id="KW-1185">Reference proteome</keyword>
<dbReference type="InterPro" id="IPR016202">
    <property type="entry name" value="DNase_I"/>
</dbReference>
<dbReference type="CDD" id="cd10282">
    <property type="entry name" value="DNase1"/>
    <property type="match status" value="1"/>
</dbReference>
<dbReference type="PANTHER" id="PTHR11371:SF33">
    <property type="entry name" value="ENDONUCLEASE_EXONUCLEASE_PHOSPHATASE DOMAIN-CONTAINING PROTEIN"/>
    <property type="match status" value="1"/>
</dbReference>
<dbReference type="SMART" id="SM00476">
    <property type="entry name" value="DNaseIc"/>
    <property type="match status" value="1"/>
</dbReference>
<evidence type="ECO:0000256" key="3">
    <source>
        <dbReference type="ARBA" id="ARBA00022801"/>
    </source>
</evidence>
<keyword evidence="4" id="KW-0732">Signal</keyword>
<evidence type="ECO:0000256" key="4">
    <source>
        <dbReference type="SAM" id="SignalP"/>
    </source>
</evidence>
<feature type="domain" description="Endonuclease/exonuclease/phosphatase" evidence="5">
    <location>
        <begin position="32"/>
        <end position="298"/>
    </location>
</feature>
<feature type="signal peptide" evidence="4">
    <location>
        <begin position="1"/>
        <end position="22"/>
    </location>
</feature>
<dbReference type="InterPro" id="IPR005135">
    <property type="entry name" value="Endo/exonuclease/phosphatase"/>
</dbReference>
<evidence type="ECO:0000313" key="7">
    <source>
        <dbReference type="RefSeq" id="XP_006819422.1"/>
    </source>
</evidence>
<evidence type="ECO:0000256" key="1">
    <source>
        <dbReference type="ARBA" id="ARBA00007359"/>
    </source>
</evidence>
<dbReference type="PRINTS" id="PR00130">
    <property type="entry name" value="DNASEI"/>
</dbReference>
<proteinExistence type="inferred from homology"/>
<gene>
    <name evidence="7" type="primary">LOC100368897</name>
</gene>
<sequence length="443" mass="49609">MGKFEVVSLLFITSMLIGSIRSDDFQPLRIAAFNVQVFGVSKMSKPMVPEILTKIILRYDIILIQEVRDSTGQAIQDLLYRVNTADALEKQQDASCDAEKSCDNIDGDFDMVISERLGRSSSKEQYAYIYRKSRVSVTDSYHYDDGLEEDSTDHYEREPFIVRFHSPFTDVKDFAIGGIHTKPDDAVSEIDRLADVYDDIVKRWSLEDVLIAGDYNAACSYVKSDDWKNIRLRSQERFLWLIADNVDTNVAGDICAYDRLVVGGDLMKRAVWPGSAREFLFDKEYGLTDEQTSEVSDHYPVEMLLLPEVSDAITKHITTHSGFAVTDDRDVDESSLQAFAAASSTTELKIDAFFDGNGQLKKITALQSISGIQDAVATLERFNSEYPGIVSMEIIDVVAAHAKQFSLQADHSVVLTRKKSKQTKLLVTCSVEETATCGVAVRK</sequence>
<name>A0ABM0MHD1_SACKO</name>
<dbReference type="GeneID" id="100368897"/>
<evidence type="ECO:0000256" key="2">
    <source>
        <dbReference type="ARBA" id="ARBA00022722"/>
    </source>
</evidence>
<dbReference type="Proteomes" id="UP000694865">
    <property type="component" value="Unplaced"/>
</dbReference>
<dbReference type="PANTHER" id="PTHR11371">
    <property type="entry name" value="DEOXYRIBONUCLEASE"/>
    <property type="match status" value="1"/>
</dbReference>
<dbReference type="InterPro" id="IPR036691">
    <property type="entry name" value="Endo/exonu/phosph_ase_sf"/>
</dbReference>
<accession>A0ABM0MHD1</accession>
<dbReference type="RefSeq" id="XP_006819422.1">
    <property type="nucleotide sequence ID" value="XM_006819359.1"/>
</dbReference>
<reference evidence="7" key="1">
    <citation type="submission" date="2025-08" db="UniProtKB">
        <authorList>
            <consortium name="RefSeq"/>
        </authorList>
    </citation>
    <scope>IDENTIFICATION</scope>
    <source>
        <tissue evidence="7">Testes</tissue>
    </source>
</reference>
<evidence type="ECO:0000313" key="6">
    <source>
        <dbReference type="Proteomes" id="UP000694865"/>
    </source>
</evidence>
<keyword evidence="2" id="KW-0540">Nuclease</keyword>
<evidence type="ECO:0000259" key="5">
    <source>
        <dbReference type="Pfam" id="PF03372"/>
    </source>
</evidence>
<dbReference type="Gene3D" id="3.60.10.10">
    <property type="entry name" value="Endonuclease/exonuclease/phosphatase"/>
    <property type="match status" value="1"/>
</dbReference>
<comment type="similarity">
    <text evidence="1">Belongs to the DNase I family.</text>
</comment>